<dbReference type="InterPro" id="IPR006047">
    <property type="entry name" value="GH13_cat_dom"/>
</dbReference>
<dbReference type="CDD" id="cd11356">
    <property type="entry name" value="AmyAc_Sucrose_phosphorylase-like_1"/>
    <property type="match status" value="1"/>
</dbReference>
<feature type="domain" description="Glycosyl hydrolase family 13 catalytic" evidence="4">
    <location>
        <begin position="52"/>
        <end position="446"/>
    </location>
</feature>
<dbReference type="EMBL" id="AP021874">
    <property type="protein sequence ID" value="BBO66974.1"/>
    <property type="molecule type" value="Genomic_DNA"/>
</dbReference>
<keyword evidence="1" id="KW-0328">Glycosyltransferase</keyword>
<gene>
    <name evidence="5" type="ORF">DSCA_09040</name>
</gene>
<feature type="binding site" evidence="3">
    <location>
        <begin position="333"/>
        <end position="334"/>
    </location>
    <ligand>
        <name>substrate</name>
    </ligand>
</feature>
<dbReference type="PANTHER" id="PTHR38784:SF1">
    <property type="entry name" value="SUCROSE PHOSPHORYLASE"/>
    <property type="match status" value="1"/>
</dbReference>
<evidence type="ECO:0000259" key="4">
    <source>
        <dbReference type="SMART" id="SM00642"/>
    </source>
</evidence>
<dbReference type="AlphaFoldDB" id="A0A5K7YL01"/>
<sequence>MISILHRLYGRQGGDAARERLAAVMDAFAPERHPGEKDLFAPTDAILITYGDTLFRSGERPLKTLNRFSSDYFRDVFSGIHILPFFPYSSDDGFSVTDFHSVRPDLGSWADIRAIGKRFRLMVDLVANHVSAKSRWFQAYLADKKGFDDLAIEVDPSADLSAVIRPRALPLLTAYTKGSGRTVHLWTTFSADQIDLNYRSIDVLENMVRTLLFYVSQGARMIRLDAIAYLWKQIGTPCIHLHQTHDLVRLFRRVLNRKAPGVVVVTETNVPHDENISYFGDGSDQAQMVYNFTLPPLLLYSLATGKARVFSDWAQTLVTPSTTTAFLNFSASHDGIGVRPLEGILPSPEIAWLADRTRKNGGRVSEKRNPDGSNSPYELNITYLDALKDPSGATDPHHIPRFLASQAVVLVLPGVPAVYIHSLLGSTNWTEGMRATGQARTINRARLPVDALVAELDDPHSVRSRIFFPYLEMIRIRCRQPAFHPGADMQILHLDDRVFAVQRTCREQVLVAVTNFSAASLTVGLPTGHGGHRFRDLLSGQRVEGPSVTLRAYQSVWLAP</sequence>
<dbReference type="PIRSF" id="PIRSF003059">
    <property type="entry name" value="Sucrose_phosphorylase"/>
    <property type="match status" value="1"/>
</dbReference>
<keyword evidence="6" id="KW-1185">Reference proteome</keyword>
<evidence type="ECO:0000313" key="5">
    <source>
        <dbReference type="EMBL" id="BBO66974.1"/>
    </source>
</evidence>
<dbReference type="RefSeq" id="WP_155315280.1">
    <property type="nucleotide sequence ID" value="NZ_AP021874.1"/>
</dbReference>
<proteinExistence type="predicted"/>
<evidence type="ECO:0000313" key="6">
    <source>
        <dbReference type="Proteomes" id="UP000427906"/>
    </source>
</evidence>
<feature type="binding site" evidence="3">
    <location>
        <position position="129"/>
    </location>
    <ligand>
        <name>substrate</name>
    </ligand>
</feature>
<dbReference type="OrthoDB" id="9805159at2"/>
<dbReference type="InterPro" id="IPR017853">
    <property type="entry name" value="GH"/>
</dbReference>
<dbReference type="Gene3D" id="3.90.400.10">
    <property type="entry name" value="Oligo-1,6-glucosidase, Domain 2"/>
    <property type="match status" value="1"/>
</dbReference>
<dbReference type="PANTHER" id="PTHR38784">
    <property type="entry name" value="SUCROSE PHOSPHORYLASE"/>
    <property type="match status" value="1"/>
</dbReference>
<dbReference type="InterPro" id="IPR045857">
    <property type="entry name" value="O16G_dom_2"/>
</dbReference>
<dbReference type="GO" id="GO:0016757">
    <property type="term" value="F:glycosyltransferase activity"/>
    <property type="evidence" value="ECO:0007669"/>
    <property type="project" value="UniProtKB-KW"/>
</dbReference>
<dbReference type="SMART" id="SM00642">
    <property type="entry name" value="Aamy"/>
    <property type="match status" value="1"/>
</dbReference>
<feature type="binding site" evidence="3">
    <location>
        <position position="440"/>
    </location>
    <ligand>
        <name>substrate</name>
    </ligand>
</feature>
<name>A0A5K7YL01_9BACT</name>
<reference evidence="5 6" key="1">
    <citation type="submission" date="2019-11" db="EMBL/GenBank/DDBJ databases">
        <title>Comparative genomics of hydrocarbon-degrading Desulfosarcina strains.</title>
        <authorList>
            <person name="Watanabe M."/>
            <person name="Kojima H."/>
            <person name="Fukui M."/>
        </authorList>
    </citation>
    <scope>NUCLEOTIDE SEQUENCE [LARGE SCALE GENOMIC DNA]</scope>
    <source>
        <strain evidence="5 6">PL12</strain>
    </source>
</reference>
<dbReference type="GO" id="GO:0005975">
    <property type="term" value="P:carbohydrate metabolic process"/>
    <property type="evidence" value="ECO:0007669"/>
    <property type="project" value="InterPro"/>
</dbReference>
<evidence type="ECO:0000256" key="2">
    <source>
        <dbReference type="ARBA" id="ARBA00022679"/>
    </source>
</evidence>
<feature type="binding site" evidence="3">
    <location>
        <position position="91"/>
    </location>
    <ligand>
        <name>substrate</name>
    </ligand>
</feature>
<dbReference type="InterPro" id="IPR013780">
    <property type="entry name" value="Glyco_hydro_b"/>
</dbReference>
<accession>A0A5K7YL01</accession>
<dbReference type="InterPro" id="IPR033746">
    <property type="entry name" value="GGa_phosphorylase"/>
</dbReference>
<evidence type="ECO:0000256" key="1">
    <source>
        <dbReference type="ARBA" id="ARBA00022676"/>
    </source>
</evidence>
<feature type="binding site" evidence="3">
    <location>
        <begin position="223"/>
        <end position="225"/>
    </location>
    <ligand>
        <name>substrate</name>
    </ligand>
</feature>
<dbReference type="Gene3D" id="2.60.40.1180">
    <property type="entry name" value="Golgi alpha-mannosidase II"/>
    <property type="match status" value="1"/>
</dbReference>
<dbReference type="Proteomes" id="UP000427906">
    <property type="component" value="Chromosome"/>
</dbReference>
<dbReference type="KEGG" id="dalk:DSCA_09040"/>
<dbReference type="SUPFAM" id="SSF51445">
    <property type="entry name" value="(Trans)glycosidases"/>
    <property type="match status" value="1"/>
</dbReference>
<evidence type="ECO:0000256" key="3">
    <source>
        <dbReference type="PIRSR" id="PIRSR003059-2"/>
    </source>
</evidence>
<protein>
    <submittedName>
        <fullName evidence="5">Sucrose phosphorylase</fullName>
    </submittedName>
</protein>
<dbReference type="Gene3D" id="3.20.20.80">
    <property type="entry name" value="Glycosidases"/>
    <property type="match status" value="1"/>
</dbReference>
<dbReference type="Pfam" id="PF00128">
    <property type="entry name" value="Alpha-amylase"/>
    <property type="match status" value="1"/>
</dbReference>
<dbReference type="InterPro" id="IPR016377">
    <property type="entry name" value="Sucrose_GGa_phosphorylase-rel"/>
</dbReference>
<organism evidence="5 6">
    <name type="scientific">Desulfosarcina alkanivorans</name>
    <dbReference type="NCBI Taxonomy" id="571177"/>
    <lineage>
        <taxon>Bacteria</taxon>
        <taxon>Pseudomonadati</taxon>
        <taxon>Thermodesulfobacteriota</taxon>
        <taxon>Desulfobacteria</taxon>
        <taxon>Desulfobacterales</taxon>
        <taxon>Desulfosarcinaceae</taxon>
        <taxon>Desulfosarcina</taxon>
    </lineage>
</organism>
<keyword evidence="2" id="KW-0808">Transferase</keyword>